<evidence type="ECO:0000313" key="3">
    <source>
        <dbReference type="Proteomes" id="UP001596047"/>
    </source>
</evidence>
<keyword evidence="1" id="KW-0472">Membrane</keyword>
<evidence type="ECO:0000313" key="2">
    <source>
        <dbReference type="EMBL" id="MFC5649479.1"/>
    </source>
</evidence>
<protein>
    <submittedName>
        <fullName evidence="2">Uncharacterized protein</fullName>
    </submittedName>
</protein>
<proteinExistence type="predicted"/>
<reference evidence="3" key="1">
    <citation type="journal article" date="2019" name="Int. J. Syst. Evol. Microbiol.">
        <title>The Global Catalogue of Microorganisms (GCM) 10K type strain sequencing project: providing services to taxonomists for standard genome sequencing and annotation.</title>
        <authorList>
            <consortium name="The Broad Institute Genomics Platform"/>
            <consortium name="The Broad Institute Genome Sequencing Center for Infectious Disease"/>
            <person name="Wu L."/>
            <person name="Ma J."/>
        </authorList>
    </citation>
    <scope>NUCLEOTIDE SEQUENCE [LARGE SCALE GENOMIC DNA]</scope>
    <source>
        <strain evidence="3">CGMCC 1.3240</strain>
    </source>
</reference>
<name>A0ABW0VXI5_9BACL</name>
<accession>A0ABW0VXI5</accession>
<keyword evidence="1" id="KW-1133">Transmembrane helix</keyword>
<feature type="transmembrane region" description="Helical" evidence="1">
    <location>
        <begin position="63"/>
        <end position="85"/>
    </location>
</feature>
<keyword evidence="1" id="KW-0812">Transmembrane</keyword>
<dbReference type="Proteomes" id="UP001596047">
    <property type="component" value="Unassembled WGS sequence"/>
</dbReference>
<gene>
    <name evidence="2" type="ORF">ACFPYJ_10110</name>
</gene>
<organism evidence="2 3">
    <name type="scientific">Paenibacillus solisilvae</name>
    <dbReference type="NCBI Taxonomy" id="2486751"/>
    <lineage>
        <taxon>Bacteria</taxon>
        <taxon>Bacillati</taxon>
        <taxon>Bacillota</taxon>
        <taxon>Bacilli</taxon>
        <taxon>Bacillales</taxon>
        <taxon>Paenibacillaceae</taxon>
        <taxon>Paenibacillus</taxon>
    </lineage>
</organism>
<keyword evidence="3" id="KW-1185">Reference proteome</keyword>
<dbReference type="RefSeq" id="WP_379188004.1">
    <property type="nucleotide sequence ID" value="NZ_JBHSOW010000037.1"/>
</dbReference>
<comment type="caution">
    <text evidence="2">The sequence shown here is derived from an EMBL/GenBank/DDBJ whole genome shotgun (WGS) entry which is preliminary data.</text>
</comment>
<evidence type="ECO:0000256" key="1">
    <source>
        <dbReference type="SAM" id="Phobius"/>
    </source>
</evidence>
<dbReference type="EMBL" id="JBHSOW010000037">
    <property type="protein sequence ID" value="MFC5649479.1"/>
    <property type="molecule type" value="Genomic_DNA"/>
</dbReference>
<sequence length="91" mass="10561">MTTRYNPFEDKTLHYLQPQEQVIAGEDRTPFNDVIRHADIVQGYQAPKQLDQFARWFQNSQRIYATISVLGIAVFLGYEIVKIIISLTSDK</sequence>